<feature type="domain" description="C-type lectin" evidence="3">
    <location>
        <begin position="114"/>
        <end position="223"/>
    </location>
</feature>
<dbReference type="InterPro" id="IPR016186">
    <property type="entry name" value="C-type_lectin-like/link_sf"/>
</dbReference>
<dbReference type="Pfam" id="PF00059">
    <property type="entry name" value="Lectin_C"/>
    <property type="match status" value="1"/>
</dbReference>
<reference evidence="4" key="2">
    <citation type="submission" date="2025-09" db="UniProtKB">
        <authorList>
            <consortium name="Ensembl"/>
        </authorList>
    </citation>
    <scope>IDENTIFICATION</scope>
</reference>
<dbReference type="InterPro" id="IPR001304">
    <property type="entry name" value="C-type_lectin-like"/>
</dbReference>
<organism evidence="4 5">
    <name type="scientific">Pelusios castaneus</name>
    <name type="common">West African mud turtle</name>
    <dbReference type="NCBI Taxonomy" id="367368"/>
    <lineage>
        <taxon>Eukaryota</taxon>
        <taxon>Metazoa</taxon>
        <taxon>Chordata</taxon>
        <taxon>Craniata</taxon>
        <taxon>Vertebrata</taxon>
        <taxon>Euteleostomi</taxon>
        <taxon>Archelosauria</taxon>
        <taxon>Testudinata</taxon>
        <taxon>Testudines</taxon>
        <taxon>Pleurodira</taxon>
        <taxon>Pelomedusidae</taxon>
        <taxon>Pelusios</taxon>
    </lineage>
</organism>
<keyword evidence="2" id="KW-0430">Lectin</keyword>
<evidence type="ECO:0000313" key="5">
    <source>
        <dbReference type="Proteomes" id="UP000694393"/>
    </source>
</evidence>
<dbReference type="PANTHER" id="PTHR46746">
    <property type="entry name" value="KILLER CELL LECTIN-LIKE RECEPTOR SUBFAMILY F MEMBER 2"/>
    <property type="match status" value="1"/>
</dbReference>
<dbReference type="InterPro" id="IPR033992">
    <property type="entry name" value="NKR-like_CTLD"/>
</dbReference>
<evidence type="ECO:0000256" key="1">
    <source>
        <dbReference type="ARBA" id="ARBA00004167"/>
    </source>
</evidence>
<dbReference type="CDD" id="cd03593">
    <property type="entry name" value="CLECT_NK_receptors_like"/>
    <property type="match status" value="1"/>
</dbReference>
<dbReference type="Gene3D" id="3.10.100.10">
    <property type="entry name" value="Mannose-Binding Protein A, subunit A"/>
    <property type="match status" value="1"/>
</dbReference>
<dbReference type="PROSITE" id="PS50041">
    <property type="entry name" value="C_TYPE_LECTIN_2"/>
    <property type="match status" value="1"/>
</dbReference>
<evidence type="ECO:0000256" key="2">
    <source>
        <dbReference type="ARBA" id="ARBA00022734"/>
    </source>
</evidence>
<dbReference type="PANTHER" id="PTHR46746:SF7">
    <property type="entry name" value="KILLER CELL LECTIN-LIKE RECEPTOR SUBFAMILY F MEMBER 1"/>
    <property type="match status" value="1"/>
</dbReference>
<dbReference type="SMART" id="SM00034">
    <property type="entry name" value="CLECT"/>
    <property type="match status" value="1"/>
</dbReference>
<comment type="subcellular location">
    <subcellularLocation>
        <location evidence="1">Membrane</location>
        <topology evidence="1">Single-pass membrane protein</topology>
    </subcellularLocation>
</comment>
<dbReference type="AlphaFoldDB" id="A0A8C8RHZ7"/>
<evidence type="ECO:0000259" key="3">
    <source>
        <dbReference type="PROSITE" id="PS50041"/>
    </source>
</evidence>
<dbReference type="GO" id="GO:0030246">
    <property type="term" value="F:carbohydrate binding"/>
    <property type="evidence" value="ECO:0007669"/>
    <property type="project" value="UniProtKB-KW"/>
</dbReference>
<name>A0A8C8RHZ7_9SAUR</name>
<dbReference type="Proteomes" id="UP000694393">
    <property type="component" value="Unplaced"/>
</dbReference>
<sequence>MEASWGFWGAKWSRLRLDLAQKLVKLQGICHYQEGLGAWFYPTKDEPPTSTTSPAGTWPMRCSSFHRQRARRRQYLCRTGRPGPNNHPTTDVFVPLPPTAGIPCQLCPKQWTSYRDECYRLSTQMGFWTRSQEACAWTRSHLLVIRDHKELGFIQRLTKDEYPMWIGLNITAPGRNWTWVDGSPLNQTLFTVSGPAEENRCAAIRKNRIYSANCTALYQWICQKAAILI</sequence>
<accession>A0A8C8RHZ7</accession>
<evidence type="ECO:0000313" key="4">
    <source>
        <dbReference type="Ensembl" id="ENSPCEP00000005967.1"/>
    </source>
</evidence>
<dbReference type="InterPro" id="IPR016187">
    <property type="entry name" value="CTDL_fold"/>
</dbReference>
<dbReference type="GO" id="GO:0005886">
    <property type="term" value="C:plasma membrane"/>
    <property type="evidence" value="ECO:0007669"/>
    <property type="project" value="TreeGrafter"/>
</dbReference>
<protein>
    <recommendedName>
        <fullName evidence="3">C-type lectin domain-containing protein</fullName>
    </recommendedName>
</protein>
<dbReference type="SUPFAM" id="SSF56436">
    <property type="entry name" value="C-type lectin-like"/>
    <property type="match status" value="1"/>
</dbReference>
<dbReference type="InterPro" id="IPR051379">
    <property type="entry name" value="C-type_Lectin_Receptor_IMM"/>
</dbReference>
<proteinExistence type="predicted"/>
<reference evidence="4" key="1">
    <citation type="submission" date="2025-08" db="UniProtKB">
        <authorList>
            <consortium name="Ensembl"/>
        </authorList>
    </citation>
    <scope>IDENTIFICATION</scope>
</reference>
<keyword evidence="5" id="KW-1185">Reference proteome</keyword>
<dbReference type="Ensembl" id="ENSPCET00000006189.1">
    <property type="protein sequence ID" value="ENSPCEP00000005967.1"/>
    <property type="gene ID" value="ENSPCEG00000004773.1"/>
</dbReference>